<dbReference type="EMBL" id="VSRR010011053">
    <property type="protein sequence ID" value="MPC52663.1"/>
    <property type="molecule type" value="Genomic_DNA"/>
</dbReference>
<dbReference type="Proteomes" id="UP000324222">
    <property type="component" value="Unassembled WGS sequence"/>
</dbReference>
<organism evidence="2 3">
    <name type="scientific">Portunus trituberculatus</name>
    <name type="common">Swimming crab</name>
    <name type="synonym">Neptunus trituberculatus</name>
    <dbReference type="NCBI Taxonomy" id="210409"/>
    <lineage>
        <taxon>Eukaryota</taxon>
        <taxon>Metazoa</taxon>
        <taxon>Ecdysozoa</taxon>
        <taxon>Arthropoda</taxon>
        <taxon>Crustacea</taxon>
        <taxon>Multicrustacea</taxon>
        <taxon>Malacostraca</taxon>
        <taxon>Eumalacostraca</taxon>
        <taxon>Eucarida</taxon>
        <taxon>Decapoda</taxon>
        <taxon>Pleocyemata</taxon>
        <taxon>Brachyura</taxon>
        <taxon>Eubrachyura</taxon>
        <taxon>Portunoidea</taxon>
        <taxon>Portunidae</taxon>
        <taxon>Portuninae</taxon>
        <taxon>Portunus</taxon>
    </lineage>
</organism>
<keyword evidence="1" id="KW-0812">Transmembrane</keyword>
<keyword evidence="1" id="KW-1133">Transmembrane helix</keyword>
<gene>
    <name evidence="2" type="ORF">E2C01_046539</name>
</gene>
<evidence type="ECO:0000313" key="2">
    <source>
        <dbReference type="EMBL" id="MPC52663.1"/>
    </source>
</evidence>
<dbReference type="AlphaFoldDB" id="A0A5B7G611"/>
<sequence length="221" mass="25239">MKRQTALLSVPSKVTQWTLALSTLWAMLRVALRTLYIVALVISWSFVSIEAVALVFTMHVSCVSQSCAYTYGRHTASQDRVAMRLRLGYKYFWEVSASLELNPKYRREDDLIPKNNFHSTRHTPLQTQNLKGKGHILRWMQHLYPMTEEQNQRSERSITTLAQRTVQGPQTPQTVPTQRTAGILQIFLNKVIIATALTSCAFTRTKLMSSSDTSTCARWIT</sequence>
<reference evidence="2 3" key="1">
    <citation type="submission" date="2019-05" db="EMBL/GenBank/DDBJ databases">
        <title>Another draft genome of Portunus trituberculatus and its Hox gene families provides insights of decapod evolution.</title>
        <authorList>
            <person name="Jeong J.-H."/>
            <person name="Song I."/>
            <person name="Kim S."/>
            <person name="Choi T."/>
            <person name="Kim D."/>
            <person name="Ryu S."/>
            <person name="Kim W."/>
        </authorList>
    </citation>
    <scope>NUCLEOTIDE SEQUENCE [LARGE SCALE GENOMIC DNA]</scope>
    <source>
        <tissue evidence="2">Muscle</tissue>
    </source>
</reference>
<evidence type="ECO:0000256" key="1">
    <source>
        <dbReference type="SAM" id="Phobius"/>
    </source>
</evidence>
<name>A0A5B7G611_PORTR</name>
<protein>
    <submittedName>
        <fullName evidence="2">Uncharacterized protein</fullName>
    </submittedName>
</protein>
<keyword evidence="1" id="KW-0472">Membrane</keyword>
<comment type="caution">
    <text evidence="2">The sequence shown here is derived from an EMBL/GenBank/DDBJ whole genome shotgun (WGS) entry which is preliminary data.</text>
</comment>
<proteinExistence type="predicted"/>
<keyword evidence="3" id="KW-1185">Reference proteome</keyword>
<feature type="transmembrane region" description="Helical" evidence="1">
    <location>
        <begin position="35"/>
        <end position="58"/>
    </location>
</feature>
<evidence type="ECO:0000313" key="3">
    <source>
        <dbReference type="Proteomes" id="UP000324222"/>
    </source>
</evidence>
<accession>A0A5B7G611</accession>